<evidence type="ECO:0000313" key="1">
    <source>
        <dbReference type="EMBL" id="EKE26745.1"/>
    </source>
</evidence>
<gene>
    <name evidence="1" type="ORF">ACD_4C00167G0002</name>
</gene>
<proteinExistence type="predicted"/>
<comment type="caution">
    <text evidence="1">The sequence shown here is derived from an EMBL/GenBank/DDBJ whole genome shotgun (WGS) entry which is preliminary data.</text>
</comment>
<dbReference type="InterPro" id="IPR024131">
    <property type="entry name" value="UPF0489"/>
</dbReference>
<protein>
    <submittedName>
        <fullName evidence="1">Uncharacterized protein</fullName>
    </submittedName>
</protein>
<reference evidence="1" key="1">
    <citation type="journal article" date="2012" name="Science">
        <title>Fermentation, hydrogen, and sulfur metabolism in multiple uncultivated bacterial phyla.</title>
        <authorList>
            <person name="Wrighton K.C."/>
            <person name="Thomas B.C."/>
            <person name="Sharon I."/>
            <person name="Miller C.S."/>
            <person name="Castelle C.J."/>
            <person name="VerBerkmoes N.C."/>
            <person name="Wilkins M.J."/>
            <person name="Hettich R.L."/>
            <person name="Lipton M.S."/>
            <person name="Williams K.H."/>
            <person name="Long P.E."/>
            <person name="Banfield J.F."/>
        </authorList>
    </citation>
    <scope>NUCLEOTIDE SEQUENCE [LARGE SCALE GENOMIC DNA]</scope>
</reference>
<name>K2GTS2_9BACT</name>
<dbReference type="EMBL" id="AMFJ01000683">
    <property type="protein sequence ID" value="EKE26745.1"/>
    <property type="molecule type" value="Genomic_DNA"/>
</dbReference>
<dbReference type="Pfam" id="PF12640">
    <property type="entry name" value="UPF0489"/>
    <property type="match status" value="1"/>
</dbReference>
<organism evidence="1">
    <name type="scientific">uncultured bacterium</name>
    <name type="common">gcode 4</name>
    <dbReference type="NCBI Taxonomy" id="1234023"/>
    <lineage>
        <taxon>Bacteria</taxon>
        <taxon>environmental samples</taxon>
    </lineage>
</organism>
<accession>K2GTS2</accession>
<dbReference type="AlphaFoldDB" id="K2GTS2"/>
<sequence length="242" mass="28835">MYSKSFYITNPVWNNVFSYDKRSNKEIFVTTLIEGDFSDVQIWDKPAFIELNEDWEEKIYFGLKNFIKSTWKNVPVYIFDNHNHAFYFWHEALANWMIGKWSKLVHIDEHNDTREPGSILTPGLKLPISKTFLKGIFNYTNFVLNVWNYIVPALKSWLISEVIKLTWESDLLFWKNNELEEDYILNLDLDIFSDELDYINFDLKKNVILNFAKNAKIITIASSPYFIDQKKAIEILKKIFEN</sequence>